<organism evidence="2 3">
    <name type="scientific">Cucumis melo var. makuwa</name>
    <name type="common">Oriental melon</name>
    <dbReference type="NCBI Taxonomy" id="1194695"/>
    <lineage>
        <taxon>Eukaryota</taxon>
        <taxon>Viridiplantae</taxon>
        <taxon>Streptophyta</taxon>
        <taxon>Embryophyta</taxon>
        <taxon>Tracheophyta</taxon>
        <taxon>Spermatophyta</taxon>
        <taxon>Magnoliopsida</taxon>
        <taxon>eudicotyledons</taxon>
        <taxon>Gunneridae</taxon>
        <taxon>Pentapetalae</taxon>
        <taxon>rosids</taxon>
        <taxon>fabids</taxon>
        <taxon>Cucurbitales</taxon>
        <taxon>Cucurbitaceae</taxon>
        <taxon>Benincaseae</taxon>
        <taxon>Cucumis</taxon>
    </lineage>
</organism>
<sequence length="157" mass="17194">MNKLLKSMALSQVNAASNSIHAVNQVDEMGCVDAADPTPPTHDRSYQEQRQFDLDRFSVKPPPSTCSPSCAAKLQPWVPVGSFSCQPSPPSFRRPPRLRQHPAASRQSLARRYGRRSMSSANVSTDSRVAYPAKPYARPTRASSRSASNQLDPCPSP</sequence>
<gene>
    <name evidence="2" type="ORF">E6C27_scaffold219G00590</name>
</gene>
<comment type="caution">
    <text evidence="2">The sequence shown here is derived from an EMBL/GenBank/DDBJ whole genome shotgun (WGS) entry which is preliminary data.</text>
</comment>
<name>A0A5A7SS60_CUCMM</name>
<evidence type="ECO:0000313" key="3">
    <source>
        <dbReference type="Proteomes" id="UP000321393"/>
    </source>
</evidence>
<dbReference type="Proteomes" id="UP000321393">
    <property type="component" value="Unassembled WGS sequence"/>
</dbReference>
<accession>A0A5A7SS60</accession>
<feature type="compositionally biased region" description="Polar residues" evidence="1">
    <location>
        <begin position="117"/>
        <end position="127"/>
    </location>
</feature>
<reference evidence="2 3" key="1">
    <citation type="submission" date="2019-08" db="EMBL/GenBank/DDBJ databases">
        <title>Draft genome sequences of two oriental melons (Cucumis melo L. var makuwa).</title>
        <authorList>
            <person name="Kwon S.-Y."/>
        </authorList>
    </citation>
    <scope>NUCLEOTIDE SEQUENCE [LARGE SCALE GENOMIC DNA]</scope>
    <source>
        <strain evidence="3">cv. SW 3</strain>
        <tissue evidence="2">Leaf</tissue>
    </source>
</reference>
<evidence type="ECO:0000313" key="2">
    <source>
        <dbReference type="EMBL" id="KAA0032237.1"/>
    </source>
</evidence>
<dbReference type="EMBL" id="SSTE01021801">
    <property type="protein sequence ID" value="KAA0032237.1"/>
    <property type="molecule type" value="Genomic_DNA"/>
</dbReference>
<feature type="region of interest" description="Disordered" evidence="1">
    <location>
        <begin position="84"/>
        <end position="157"/>
    </location>
</feature>
<dbReference type="AlphaFoldDB" id="A0A5A7SS60"/>
<proteinExistence type="predicted"/>
<protein>
    <submittedName>
        <fullName evidence="2">Uncharacterized protein</fullName>
    </submittedName>
</protein>
<evidence type="ECO:0000256" key="1">
    <source>
        <dbReference type="SAM" id="MobiDB-lite"/>
    </source>
</evidence>